<proteinExistence type="predicted"/>
<dbReference type="AlphaFoldDB" id="A0AAV2Q7Q9"/>
<gene>
    <name evidence="4" type="ORF">MNOR_LOCUS8025</name>
</gene>
<keyword evidence="2" id="KW-0472">Membrane</keyword>
<evidence type="ECO:0000313" key="4">
    <source>
        <dbReference type="EMBL" id="CAL4069777.1"/>
    </source>
</evidence>
<evidence type="ECO:0000256" key="1">
    <source>
        <dbReference type="SAM" id="MobiDB-lite"/>
    </source>
</evidence>
<protein>
    <submittedName>
        <fullName evidence="4">Uncharacterized protein</fullName>
    </submittedName>
</protein>
<keyword evidence="2" id="KW-1133">Transmembrane helix</keyword>
<keyword evidence="3" id="KW-0732">Signal</keyword>
<feature type="chain" id="PRO_5043606941" evidence="3">
    <location>
        <begin position="23"/>
        <end position="338"/>
    </location>
</feature>
<comment type="caution">
    <text evidence="4">The sequence shown here is derived from an EMBL/GenBank/DDBJ whole genome shotgun (WGS) entry which is preliminary data.</text>
</comment>
<evidence type="ECO:0000256" key="2">
    <source>
        <dbReference type="SAM" id="Phobius"/>
    </source>
</evidence>
<feature type="signal peptide" evidence="3">
    <location>
        <begin position="1"/>
        <end position="22"/>
    </location>
</feature>
<sequence length="338" mass="38311">MKNVYTLYSLLLIVHGKSVTEGSSVTTNLEFDAASGQNYSFIAYTKDKGITFDVTFVDLSIYSYSDRLVLSNISTIHHIRDGTLQTKSLIITSPSNGWDNITVGAKENVILITFGHQQQHTIELEYWIQTITAIGSNLTLSEDGGPSWEVKQNEETTIPLPQLNDNDTIELTIFSDIEFTPQMMLQGETDKTKELERNFFSLTTLSKNQIFLMTLDSTQILIKRLLVDELIEVKSISVKPQELIVTSEKGHYNITLLLQSSVALHMQTNATDTNERVWWQSHKSWLLYFTLTVLLLVVICFVIMHVLSKRKNGAEKDPSTQHKLMSDQPSKGMKKLIM</sequence>
<name>A0AAV2Q7Q9_MEGNR</name>
<keyword evidence="2" id="KW-0812">Transmembrane</keyword>
<evidence type="ECO:0000256" key="3">
    <source>
        <dbReference type="SAM" id="SignalP"/>
    </source>
</evidence>
<feature type="transmembrane region" description="Helical" evidence="2">
    <location>
        <begin position="285"/>
        <end position="307"/>
    </location>
</feature>
<feature type="region of interest" description="Disordered" evidence="1">
    <location>
        <begin position="313"/>
        <end position="338"/>
    </location>
</feature>
<evidence type="ECO:0000313" key="5">
    <source>
        <dbReference type="Proteomes" id="UP001497623"/>
    </source>
</evidence>
<reference evidence="4 5" key="1">
    <citation type="submission" date="2024-05" db="EMBL/GenBank/DDBJ databases">
        <authorList>
            <person name="Wallberg A."/>
        </authorList>
    </citation>
    <scope>NUCLEOTIDE SEQUENCE [LARGE SCALE GENOMIC DNA]</scope>
</reference>
<accession>A0AAV2Q7Q9</accession>
<organism evidence="4 5">
    <name type="scientific">Meganyctiphanes norvegica</name>
    <name type="common">Northern krill</name>
    <name type="synonym">Thysanopoda norvegica</name>
    <dbReference type="NCBI Taxonomy" id="48144"/>
    <lineage>
        <taxon>Eukaryota</taxon>
        <taxon>Metazoa</taxon>
        <taxon>Ecdysozoa</taxon>
        <taxon>Arthropoda</taxon>
        <taxon>Crustacea</taxon>
        <taxon>Multicrustacea</taxon>
        <taxon>Malacostraca</taxon>
        <taxon>Eumalacostraca</taxon>
        <taxon>Eucarida</taxon>
        <taxon>Euphausiacea</taxon>
        <taxon>Euphausiidae</taxon>
        <taxon>Meganyctiphanes</taxon>
    </lineage>
</organism>
<dbReference type="EMBL" id="CAXKWB010003644">
    <property type="protein sequence ID" value="CAL4069777.1"/>
    <property type="molecule type" value="Genomic_DNA"/>
</dbReference>
<keyword evidence="5" id="KW-1185">Reference proteome</keyword>
<dbReference type="Proteomes" id="UP001497623">
    <property type="component" value="Unassembled WGS sequence"/>
</dbReference>